<evidence type="ECO:0000313" key="1">
    <source>
        <dbReference type="EMBL" id="KAJ7552134.1"/>
    </source>
</evidence>
<reference evidence="2" key="1">
    <citation type="journal article" date="2024" name="Proc. Natl. Acad. Sci. U.S.A.">
        <title>Extraordinary preservation of gene collinearity over three hundred million years revealed in homosporous lycophytes.</title>
        <authorList>
            <person name="Li C."/>
            <person name="Wickell D."/>
            <person name="Kuo L.Y."/>
            <person name="Chen X."/>
            <person name="Nie B."/>
            <person name="Liao X."/>
            <person name="Peng D."/>
            <person name="Ji J."/>
            <person name="Jenkins J."/>
            <person name="Williams M."/>
            <person name="Shu S."/>
            <person name="Plott C."/>
            <person name="Barry K."/>
            <person name="Rajasekar S."/>
            <person name="Grimwood J."/>
            <person name="Han X."/>
            <person name="Sun S."/>
            <person name="Hou Z."/>
            <person name="He W."/>
            <person name="Dai G."/>
            <person name="Sun C."/>
            <person name="Schmutz J."/>
            <person name="Leebens-Mack J.H."/>
            <person name="Li F.W."/>
            <person name="Wang L."/>
        </authorList>
    </citation>
    <scope>NUCLEOTIDE SEQUENCE [LARGE SCALE GENOMIC DNA]</scope>
    <source>
        <strain evidence="2">cv. PW_Plant_1</strain>
    </source>
</reference>
<comment type="caution">
    <text evidence="1">The sequence shown here is derived from an EMBL/GenBank/DDBJ whole genome shotgun (WGS) entry which is preliminary data.</text>
</comment>
<dbReference type="Proteomes" id="UP001162992">
    <property type="component" value="Chromosome 6"/>
</dbReference>
<name>A0ACC2DCS2_DIPCM</name>
<dbReference type="EMBL" id="CM055097">
    <property type="protein sequence ID" value="KAJ7552134.1"/>
    <property type="molecule type" value="Genomic_DNA"/>
</dbReference>
<protein>
    <submittedName>
        <fullName evidence="1">Uncharacterized protein</fullName>
    </submittedName>
</protein>
<sequence length="154" mass="17067">MTQNPSRDAKTRLPEKKLGNAALSASTSKRSSSSSQQQYPLGSLGASSSQPQYPSRSSGRYTAVPQVAPRSPLPSTRESRSRLVKRELRALEREAFLIREELYLLERMPPASAACKELVVYMETHADPFVPEATGTTNEGLERARSGCFCWRPH</sequence>
<keyword evidence="2" id="KW-1185">Reference proteome</keyword>
<proteinExistence type="predicted"/>
<organism evidence="1 2">
    <name type="scientific">Diphasiastrum complanatum</name>
    <name type="common">Issler's clubmoss</name>
    <name type="synonym">Lycopodium complanatum</name>
    <dbReference type="NCBI Taxonomy" id="34168"/>
    <lineage>
        <taxon>Eukaryota</taxon>
        <taxon>Viridiplantae</taxon>
        <taxon>Streptophyta</taxon>
        <taxon>Embryophyta</taxon>
        <taxon>Tracheophyta</taxon>
        <taxon>Lycopodiopsida</taxon>
        <taxon>Lycopodiales</taxon>
        <taxon>Lycopodiaceae</taxon>
        <taxon>Lycopodioideae</taxon>
        <taxon>Diphasiastrum</taxon>
    </lineage>
</organism>
<gene>
    <name evidence="1" type="ORF">O6H91_06G043200</name>
</gene>
<accession>A0ACC2DCS2</accession>
<evidence type="ECO:0000313" key="2">
    <source>
        <dbReference type="Proteomes" id="UP001162992"/>
    </source>
</evidence>